<evidence type="ECO:0000256" key="2">
    <source>
        <dbReference type="ARBA" id="ARBA00023186"/>
    </source>
</evidence>
<sequence length="255" mass="27893">MQRSQRFPLHFTTPLFLDERQPGMAFVYVQNPSGAVFDGDKLELRIAARDGGKLHVTSTSATKLHRMLEGSALQKVQLEVTQGSYIEYLPDQLIPQAQSSYDQETMIDLERGSMLVASEIISPGRLARGEVFAFDRLKLETQIKVGGSTLFTDRMLMEPAALPINTRGVLGSFLYSGNLLALAPGGNAKGIYEAATSLEMMGEDFRLGVGALPGAVGIVVRVLARSSSVAMRLMDETWSRVRMQMIGAPAPSRRK</sequence>
<organism evidence="4 5">
    <name type="scientific">Mesorhizobium australicum</name>
    <dbReference type="NCBI Taxonomy" id="536018"/>
    <lineage>
        <taxon>Bacteria</taxon>
        <taxon>Pseudomonadati</taxon>
        <taxon>Pseudomonadota</taxon>
        <taxon>Alphaproteobacteria</taxon>
        <taxon>Hyphomicrobiales</taxon>
        <taxon>Phyllobacteriaceae</taxon>
        <taxon>Mesorhizobium</taxon>
    </lineage>
</organism>
<dbReference type="PANTHER" id="PTHR33643">
    <property type="entry name" value="UREASE ACCESSORY PROTEIN D"/>
    <property type="match status" value="1"/>
</dbReference>
<comment type="subcellular location">
    <subcellularLocation>
        <location evidence="3">Cytoplasm</location>
    </subcellularLocation>
</comment>
<dbReference type="EMBL" id="FXBL01000002">
    <property type="protein sequence ID" value="SMH26374.1"/>
    <property type="molecule type" value="Genomic_DNA"/>
</dbReference>
<evidence type="ECO:0000256" key="3">
    <source>
        <dbReference type="HAMAP-Rule" id="MF_01384"/>
    </source>
</evidence>
<keyword evidence="2 3" id="KW-0143">Chaperone</keyword>
<protein>
    <recommendedName>
        <fullName evidence="3">Urease accessory protein UreD</fullName>
    </recommendedName>
</protein>
<evidence type="ECO:0000313" key="5">
    <source>
        <dbReference type="Proteomes" id="UP000193083"/>
    </source>
</evidence>
<keyword evidence="3" id="KW-0963">Cytoplasm</keyword>
<name>A0A1X7MP29_9HYPH</name>
<dbReference type="GO" id="GO:0005737">
    <property type="term" value="C:cytoplasm"/>
    <property type="evidence" value="ECO:0007669"/>
    <property type="project" value="UniProtKB-SubCell"/>
</dbReference>
<reference evidence="5" key="1">
    <citation type="submission" date="2017-04" db="EMBL/GenBank/DDBJ databases">
        <authorList>
            <person name="Varghese N."/>
            <person name="Submissions S."/>
        </authorList>
    </citation>
    <scope>NUCLEOTIDE SEQUENCE [LARGE SCALE GENOMIC DNA]</scope>
    <source>
        <strain evidence="5">B5P</strain>
    </source>
</reference>
<comment type="function">
    <text evidence="3">Required for maturation of urease via the functional incorporation of the urease nickel metallocenter.</text>
</comment>
<dbReference type="AlphaFoldDB" id="A0A1X7MP29"/>
<dbReference type="InterPro" id="IPR002669">
    <property type="entry name" value="UreD"/>
</dbReference>
<gene>
    <name evidence="3" type="primary">ureD</name>
    <name evidence="4" type="ORF">SAMN02982922_0200</name>
</gene>
<comment type="similarity">
    <text evidence="1 3">Belongs to the UreD family.</text>
</comment>
<dbReference type="Proteomes" id="UP000193083">
    <property type="component" value="Unassembled WGS sequence"/>
</dbReference>
<dbReference type="GO" id="GO:0016151">
    <property type="term" value="F:nickel cation binding"/>
    <property type="evidence" value="ECO:0007669"/>
    <property type="project" value="UniProtKB-UniRule"/>
</dbReference>
<evidence type="ECO:0000256" key="1">
    <source>
        <dbReference type="ARBA" id="ARBA00007177"/>
    </source>
</evidence>
<keyword evidence="5" id="KW-1185">Reference proteome</keyword>
<comment type="subunit">
    <text evidence="3">UreD, UreF and UreG form a complex that acts as a GTP-hydrolysis-dependent molecular chaperone, activating the urease apoprotein by helping to assemble the nickel containing metallocenter of UreC. The UreE protein probably delivers the nickel.</text>
</comment>
<evidence type="ECO:0000313" key="4">
    <source>
        <dbReference type="EMBL" id="SMH26374.1"/>
    </source>
</evidence>
<keyword evidence="3" id="KW-0996">Nickel insertion</keyword>
<dbReference type="HAMAP" id="MF_01384">
    <property type="entry name" value="UreD"/>
    <property type="match status" value="1"/>
</dbReference>
<dbReference type="Pfam" id="PF01774">
    <property type="entry name" value="UreD"/>
    <property type="match status" value="1"/>
</dbReference>
<accession>A0A1X7MP29</accession>
<dbReference type="PANTHER" id="PTHR33643:SF1">
    <property type="entry name" value="UREASE ACCESSORY PROTEIN D"/>
    <property type="match status" value="1"/>
</dbReference>
<proteinExistence type="inferred from homology"/>